<accession>A0AAV3UU95</accession>
<proteinExistence type="predicted"/>
<sequence length="47" mass="4961">MADGSSLPKSTHDAGIIVVPEFGNTVSIFLAKGNSLTAHIFFILQNT</sequence>
<dbReference type="AlphaFoldDB" id="A0AAV3UU95"/>
<name>A0AAV3UU95_9ALTE</name>
<reference evidence="1 2" key="1">
    <citation type="journal article" date="2017" name="Antonie Van Leeuwenhoek">
        <title>Rhizobium rhizosphaerae sp. nov., a novel species isolated from rice rhizosphere.</title>
        <authorList>
            <person name="Zhao J.J."/>
            <person name="Zhang J."/>
            <person name="Zhang R.J."/>
            <person name="Zhang C.W."/>
            <person name="Yin H.Q."/>
            <person name="Zhang X.X."/>
        </authorList>
    </citation>
    <scope>NUCLEOTIDE SEQUENCE [LARGE SCALE GENOMIC DNA]</scope>
    <source>
        <strain evidence="1 2">S18K6</strain>
    </source>
</reference>
<evidence type="ECO:0000313" key="1">
    <source>
        <dbReference type="EMBL" id="GAC08687.1"/>
    </source>
</evidence>
<gene>
    <name evidence="1" type="ORF">GCHA_0724</name>
</gene>
<dbReference type="EMBL" id="BAEM01000008">
    <property type="protein sequence ID" value="GAC08687.1"/>
    <property type="molecule type" value="Genomic_DNA"/>
</dbReference>
<protein>
    <submittedName>
        <fullName evidence="1">Uncharacterized protein</fullName>
    </submittedName>
</protein>
<evidence type="ECO:0000313" key="2">
    <source>
        <dbReference type="Proteomes" id="UP000006320"/>
    </source>
</evidence>
<organism evidence="1 2">
    <name type="scientific">Paraglaciecola chathamensis S18K6</name>
    <dbReference type="NCBI Taxonomy" id="1127672"/>
    <lineage>
        <taxon>Bacteria</taxon>
        <taxon>Pseudomonadati</taxon>
        <taxon>Pseudomonadota</taxon>
        <taxon>Gammaproteobacteria</taxon>
        <taxon>Alteromonadales</taxon>
        <taxon>Alteromonadaceae</taxon>
        <taxon>Paraglaciecola</taxon>
    </lineage>
</organism>
<comment type="caution">
    <text evidence="1">The sequence shown here is derived from an EMBL/GenBank/DDBJ whole genome shotgun (WGS) entry which is preliminary data.</text>
</comment>
<dbReference type="Proteomes" id="UP000006320">
    <property type="component" value="Unassembled WGS sequence"/>
</dbReference>